<evidence type="ECO:0000313" key="2">
    <source>
        <dbReference type="EMBL" id="OXA90939.1"/>
    </source>
</evidence>
<name>A0A086AMM5_FLAHY</name>
<dbReference type="RefSeq" id="WP_035620215.1">
    <property type="nucleotide sequence ID" value="NZ_JBEWQG010000010.1"/>
</dbReference>
<accession>A0A086AMM5</accession>
<keyword evidence="4" id="KW-1185">Reference proteome</keyword>
<dbReference type="eggNOG" id="ENOG5030Q80">
    <property type="taxonomic scope" value="Bacteria"/>
</dbReference>
<comment type="caution">
    <text evidence="1">The sequence shown here is derived from an EMBL/GenBank/DDBJ whole genome shotgun (WGS) entry which is preliminary data.</text>
</comment>
<dbReference type="Proteomes" id="UP000198424">
    <property type="component" value="Unassembled WGS sequence"/>
</dbReference>
<evidence type="ECO:0000313" key="3">
    <source>
        <dbReference type="Proteomes" id="UP000028712"/>
    </source>
</evidence>
<dbReference type="Proteomes" id="UP000028712">
    <property type="component" value="Unassembled WGS sequence"/>
</dbReference>
<proteinExistence type="predicted"/>
<dbReference type="OrthoDB" id="9180239at2"/>
<evidence type="ECO:0000313" key="4">
    <source>
        <dbReference type="Proteomes" id="UP000198424"/>
    </source>
</evidence>
<dbReference type="STRING" id="991.IW20_06620"/>
<gene>
    <name evidence="2" type="ORF">B0A62_18940</name>
    <name evidence="1" type="ORF">IW20_06620</name>
</gene>
<reference evidence="1 3" key="1">
    <citation type="submission" date="2014-07" db="EMBL/GenBank/DDBJ databases">
        <title>Genome of Flavobacterium hydatis DSM 2063.</title>
        <authorList>
            <person name="Pipes S.E."/>
            <person name="Stropko S.J."/>
            <person name="Newman J.D."/>
        </authorList>
    </citation>
    <scope>NUCLEOTIDE SEQUENCE [LARGE SCALE GENOMIC DNA]</scope>
    <source>
        <strain evidence="1 3">DSM 2063</strain>
    </source>
</reference>
<reference evidence="2 4" key="2">
    <citation type="submission" date="2016-11" db="EMBL/GenBank/DDBJ databases">
        <title>Whole genomes of Flavobacteriaceae.</title>
        <authorList>
            <person name="Stine C."/>
            <person name="Li C."/>
            <person name="Tadesse D."/>
        </authorList>
    </citation>
    <scope>NUCLEOTIDE SEQUENCE [LARGE SCALE GENOMIC DNA]</scope>
    <source>
        <strain evidence="2 4">ATCC 29551</strain>
    </source>
</reference>
<dbReference type="EMBL" id="MUGY01000027">
    <property type="protein sequence ID" value="OXA90939.1"/>
    <property type="molecule type" value="Genomic_DNA"/>
</dbReference>
<dbReference type="EMBL" id="JPRM01000007">
    <property type="protein sequence ID" value="KFF17939.1"/>
    <property type="molecule type" value="Genomic_DNA"/>
</dbReference>
<dbReference type="AlphaFoldDB" id="A0A086AMM5"/>
<evidence type="ECO:0000313" key="1">
    <source>
        <dbReference type="EMBL" id="KFF17939.1"/>
    </source>
</evidence>
<protein>
    <submittedName>
        <fullName evidence="1">Uncharacterized protein</fullName>
    </submittedName>
</protein>
<sequence>MEKEKVPQDQGNLTKNNMKELVYATDENGNYTTALSTGWEPKTIALSNSIDEINERISDAKLQVKNGEVSPICYYMELNRMDLLILSNYVGMWKWRVKRHFKPAIFAKLNDHILQKYADAFSISVSELKNFKTD</sequence>
<organism evidence="1 3">
    <name type="scientific">Flavobacterium hydatis</name>
    <name type="common">Cytophaga aquatilis</name>
    <dbReference type="NCBI Taxonomy" id="991"/>
    <lineage>
        <taxon>Bacteria</taxon>
        <taxon>Pseudomonadati</taxon>
        <taxon>Bacteroidota</taxon>
        <taxon>Flavobacteriia</taxon>
        <taxon>Flavobacteriales</taxon>
        <taxon>Flavobacteriaceae</taxon>
        <taxon>Flavobacterium</taxon>
    </lineage>
</organism>